<dbReference type="RefSeq" id="WP_135496899.1">
    <property type="nucleotide sequence ID" value="NZ_SRLD01000009.1"/>
</dbReference>
<sequence length="172" mass="18687">MPDFYARSTRGRHFFLVALRTIVAVALVAGLFWVGLHDELVFHTLTSGWQRIFLLLGLAERAAALQSGISGLVTTRSLPAVITYALLYTGACLVLLYAALFSVARMRVVLGLYAAVFGACALLLLGGKLLGDASWAYQLGRRLIDFIVSPLPVIILIPLLRWHLPLARPAGS</sequence>
<dbReference type="OrthoDB" id="884498at2"/>
<organism evidence="2 3">
    <name type="scientific">Hymenobacter elongatus</name>
    <dbReference type="NCBI Taxonomy" id="877208"/>
    <lineage>
        <taxon>Bacteria</taxon>
        <taxon>Pseudomonadati</taxon>
        <taxon>Bacteroidota</taxon>
        <taxon>Cytophagia</taxon>
        <taxon>Cytophagales</taxon>
        <taxon>Hymenobacteraceae</taxon>
        <taxon>Hymenobacter</taxon>
    </lineage>
</organism>
<keyword evidence="1" id="KW-0472">Membrane</keyword>
<feature type="transmembrane region" description="Helical" evidence="1">
    <location>
        <begin position="80"/>
        <end position="104"/>
    </location>
</feature>
<feature type="transmembrane region" description="Helical" evidence="1">
    <location>
        <begin position="143"/>
        <end position="164"/>
    </location>
</feature>
<comment type="caution">
    <text evidence="2">The sequence shown here is derived from an EMBL/GenBank/DDBJ whole genome shotgun (WGS) entry which is preliminary data.</text>
</comment>
<proteinExistence type="predicted"/>
<keyword evidence="3" id="KW-1185">Reference proteome</keyword>
<dbReference type="Proteomes" id="UP000297739">
    <property type="component" value="Unassembled WGS sequence"/>
</dbReference>
<keyword evidence="1" id="KW-1133">Transmembrane helix</keyword>
<keyword evidence="1" id="KW-0812">Transmembrane</keyword>
<evidence type="ECO:0000313" key="2">
    <source>
        <dbReference type="EMBL" id="TGE17822.1"/>
    </source>
</evidence>
<gene>
    <name evidence="2" type="ORF">E5J99_06430</name>
</gene>
<name>A0A4Z0PMK6_9BACT</name>
<protein>
    <submittedName>
        <fullName evidence="2">Uncharacterized protein</fullName>
    </submittedName>
</protein>
<accession>A0A4Z0PMK6</accession>
<feature type="transmembrane region" description="Helical" evidence="1">
    <location>
        <begin position="14"/>
        <end position="34"/>
    </location>
</feature>
<dbReference type="NCBIfam" id="NF046082">
    <property type="entry name" value="assoc_w_XrtX"/>
    <property type="match status" value="1"/>
</dbReference>
<dbReference type="EMBL" id="SRLD01000009">
    <property type="protein sequence ID" value="TGE17822.1"/>
    <property type="molecule type" value="Genomic_DNA"/>
</dbReference>
<dbReference type="AlphaFoldDB" id="A0A4Z0PMK6"/>
<reference evidence="2 3" key="1">
    <citation type="submission" date="2019-04" db="EMBL/GenBank/DDBJ databases">
        <authorList>
            <person name="Feng G."/>
            <person name="Zhang J."/>
            <person name="Zhu H."/>
        </authorList>
    </citation>
    <scope>NUCLEOTIDE SEQUENCE [LARGE SCALE GENOMIC DNA]</scope>
    <source>
        <strain evidence="2 3">JCM 17223</strain>
    </source>
</reference>
<evidence type="ECO:0000256" key="1">
    <source>
        <dbReference type="SAM" id="Phobius"/>
    </source>
</evidence>
<feature type="transmembrane region" description="Helical" evidence="1">
    <location>
        <begin position="110"/>
        <end position="131"/>
    </location>
</feature>
<evidence type="ECO:0000313" key="3">
    <source>
        <dbReference type="Proteomes" id="UP000297739"/>
    </source>
</evidence>